<dbReference type="Proteomes" id="UP000196531">
    <property type="component" value="Unassembled WGS sequence"/>
</dbReference>
<comment type="caution">
    <text evidence="1">The sequence shown here is derived from an EMBL/GenBank/DDBJ whole genome shotgun (WGS) entry which is preliminary data.</text>
</comment>
<proteinExistence type="predicted"/>
<sequence length="156" mass="17485">MDQNYWRKCIVCKKEINFSTKYYKCSVGGCDKKRAPAQFCSVDCWGVHSSTLNHKSAWSEEYHSPSKAEWESAPKVRIITPKTTTSETSSSLSNSDIPNDVLVVVSKLKAYIKASSDMNTSSDVNDALSDIIRRECDRAVESAKADGRRTVMARDF</sequence>
<evidence type="ECO:0000313" key="1">
    <source>
        <dbReference type="EMBL" id="OUR99714.1"/>
    </source>
</evidence>
<name>A0A1Y5FHQ1_9BACT</name>
<protein>
    <submittedName>
        <fullName evidence="1">Uncharacterized protein</fullName>
    </submittedName>
</protein>
<organism evidence="1 2">
    <name type="scientific">Halobacteriovorax marinus</name>
    <dbReference type="NCBI Taxonomy" id="97084"/>
    <lineage>
        <taxon>Bacteria</taxon>
        <taxon>Pseudomonadati</taxon>
        <taxon>Bdellovibrionota</taxon>
        <taxon>Bacteriovoracia</taxon>
        <taxon>Bacteriovoracales</taxon>
        <taxon>Halobacteriovoraceae</taxon>
        <taxon>Halobacteriovorax</taxon>
    </lineage>
</organism>
<gene>
    <name evidence="1" type="ORF">A9Q84_01440</name>
</gene>
<accession>A0A1Y5FHQ1</accession>
<dbReference type="EMBL" id="MAAO01000002">
    <property type="protein sequence ID" value="OUR99714.1"/>
    <property type="molecule type" value="Genomic_DNA"/>
</dbReference>
<evidence type="ECO:0000313" key="2">
    <source>
        <dbReference type="Proteomes" id="UP000196531"/>
    </source>
</evidence>
<dbReference type="AlphaFoldDB" id="A0A1Y5FHQ1"/>
<reference evidence="2" key="1">
    <citation type="journal article" date="2017" name="Proc. Natl. Acad. Sci. U.S.A.">
        <title>Simulation of Deepwater Horizon oil plume reveals substrate specialization within a complex community of hydrocarbon-degraders.</title>
        <authorList>
            <person name="Hu P."/>
            <person name="Dubinsky E.A."/>
            <person name="Probst A.J."/>
            <person name="Wang J."/>
            <person name="Sieber C.M.K."/>
            <person name="Tom L.M."/>
            <person name="Gardinali P."/>
            <person name="Banfield J.F."/>
            <person name="Atlas R.M."/>
            <person name="Andersen G.L."/>
        </authorList>
    </citation>
    <scope>NUCLEOTIDE SEQUENCE [LARGE SCALE GENOMIC DNA]</scope>
</reference>